<keyword evidence="1" id="KW-1133">Transmembrane helix</keyword>
<dbReference type="WBParaSite" id="SVE_0786400.1">
    <property type="protein sequence ID" value="SVE_0786400.1"/>
    <property type="gene ID" value="SVE_0786400"/>
</dbReference>
<accession>A0A0K0FG65</accession>
<evidence type="ECO:0000313" key="3">
    <source>
        <dbReference type="WBParaSite" id="SVE_0786400.1"/>
    </source>
</evidence>
<evidence type="ECO:0000256" key="1">
    <source>
        <dbReference type="SAM" id="Phobius"/>
    </source>
</evidence>
<feature type="transmembrane region" description="Helical" evidence="1">
    <location>
        <begin position="89"/>
        <end position="113"/>
    </location>
</feature>
<reference evidence="2" key="1">
    <citation type="submission" date="2014-07" db="EMBL/GenBank/DDBJ databases">
        <authorList>
            <person name="Martin A.A"/>
            <person name="De Silva N."/>
        </authorList>
    </citation>
    <scope>NUCLEOTIDE SEQUENCE</scope>
</reference>
<name>A0A0K0FG65_STRVS</name>
<organism evidence="2 3">
    <name type="scientific">Strongyloides venezuelensis</name>
    <name type="common">Threadworm</name>
    <dbReference type="NCBI Taxonomy" id="75913"/>
    <lineage>
        <taxon>Eukaryota</taxon>
        <taxon>Metazoa</taxon>
        <taxon>Ecdysozoa</taxon>
        <taxon>Nematoda</taxon>
        <taxon>Chromadorea</taxon>
        <taxon>Rhabditida</taxon>
        <taxon>Tylenchina</taxon>
        <taxon>Panagrolaimomorpha</taxon>
        <taxon>Strongyloidoidea</taxon>
        <taxon>Strongyloididae</taxon>
        <taxon>Strongyloides</taxon>
    </lineage>
</organism>
<keyword evidence="1" id="KW-0812">Transmembrane</keyword>
<keyword evidence="2" id="KW-1185">Reference proteome</keyword>
<proteinExistence type="predicted"/>
<sequence length="120" mass="13859">MANAKKGKLTLKPNETFEIYEHRRAASPKNIISRDTSTSNGSLGKIQYYYPNKDQSYFSPHVDNHNQINDYSYNIRMPMNIPPKRKFPLVWVIAAAISIPILIILCMFIAVWLQELGFLK</sequence>
<dbReference type="AlphaFoldDB" id="A0A0K0FG65"/>
<dbReference type="Proteomes" id="UP000035680">
    <property type="component" value="Unassembled WGS sequence"/>
</dbReference>
<protein>
    <submittedName>
        <fullName evidence="3">Uncharacterized protein</fullName>
    </submittedName>
</protein>
<evidence type="ECO:0000313" key="2">
    <source>
        <dbReference type="Proteomes" id="UP000035680"/>
    </source>
</evidence>
<keyword evidence="1" id="KW-0472">Membrane</keyword>
<reference evidence="3" key="2">
    <citation type="submission" date="2015-08" db="UniProtKB">
        <authorList>
            <consortium name="WormBaseParasite"/>
        </authorList>
    </citation>
    <scope>IDENTIFICATION</scope>
</reference>